<dbReference type="Proteomes" id="UP000325440">
    <property type="component" value="Unassembled WGS sequence"/>
</dbReference>
<evidence type="ECO:0000313" key="1">
    <source>
        <dbReference type="EMBL" id="VVC36525.1"/>
    </source>
</evidence>
<accession>A0A5E4MYQ0</accession>
<gene>
    <name evidence="1" type="ORF">CINCED_3A008046</name>
</gene>
<organism evidence="1 2">
    <name type="scientific">Cinara cedri</name>
    <dbReference type="NCBI Taxonomy" id="506608"/>
    <lineage>
        <taxon>Eukaryota</taxon>
        <taxon>Metazoa</taxon>
        <taxon>Ecdysozoa</taxon>
        <taxon>Arthropoda</taxon>
        <taxon>Hexapoda</taxon>
        <taxon>Insecta</taxon>
        <taxon>Pterygota</taxon>
        <taxon>Neoptera</taxon>
        <taxon>Paraneoptera</taxon>
        <taxon>Hemiptera</taxon>
        <taxon>Sternorrhyncha</taxon>
        <taxon>Aphidomorpha</taxon>
        <taxon>Aphidoidea</taxon>
        <taxon>Aphididae</taxon>
        <taxon>Lachninae</taxon>
        <taxon>Cinara</taxon>
    </lineage>
</organism>
<sequence>MNIALENKPVIKNTIGIVLADDSSIPKYLKTVYDKSVHTLDENDWDILYTEMTQYTNTKPEDVNENTLYQDITINHKTMMCHTAYTVEPTTVDDSKIIAGPSHIDSVDIVANDDARDECPDTLIILIARSETIISVPTAATDVNNKNILIRKEEQIRYESRLSSIWPGPCRMSAVVDKEIIMMEKITSHREGSRYYGIKGSDVDKDHVGMS</sequence>
<keyword evidence="2" id="KW-1185">Reference proteome</keyword>
<proteinExistence type="predicted"/>
<name>A0A5E4MYQ0_9HEMI</name>
<protein>
    <submittedName>
        <fullName evidence="1">Uncharacterized protein</fullName>
    </submittedName>
</protein>
<dbReference type="EMBL" id="CABPRJ010001434">
    <property type="protein sequence ID" value="VVC36525.1"/>
    <property type="molecule type" value="Genomic_DNA"/>
</dbReference>
<evidence type="ECO:0000313" key="2">
    <source>
        <dbReference type="Proteomes" id="UP000325440"/>
    </source>
</evidence>
<dbReference type="AlphaFoldDB" id="A0A5E4MYQ0"/>
<reference evidence="1 2" key="1">
    <citation type="submission" date="2019-08" db="EMBL/GenBank/DDBJ databases">
        <authorList>
            <person name="Alioto T."/>
            <person name="Alioto T."/>
            <person name="Gomez Garrido J."/>
        </authorList>
    </citation>
    <scope>NUCLEOTIDE SEQUENCE [LARGE SCALE GENOMIC DNA]</scope>
</reference>